<dbReference type="RefSeq" id="XP_018281830.1">
    <property type="nucleotide sequence ID" value="XM_018419617.1"/>
</dbReference>
<evidence type="ECO:0000313" key="4">
    <source>
        <dbReference type="Proteomes" id="UP000053611"/>
    </source>
</evidence>
<reference evidence="3 4" key="1">
    <citation type="submission" date="2015-03" db="EMBL/GenBank/DDBJ databases">
        <title>Genomics and transcriptomics of the oil-accumulating basidiomycete yeast T. oleaginosus allow insights into substrate utilization and the diverse evolutionary trajectories of mating systems in fungi.</title>
        <authorList>
            <consortium name="DOE Joint Genome Institute"/>
            <person name="Kourist R."/>
            <person name="Kracht O."/>
            <person name="Bracharz F."/>
            <person name="Lipzen A."/>
            <person name="Nolan M."/>
            <person name="Ohm R."/>
            <person name="Grigoriev I."/>
            <person name="Sun S."/>
            <person name="Heitman J."/>
            <person name="Bruck T."/>
            <person name="Nowrousian M."/>
        </authorList>
    </citation>
    <scope>NUCLEOTIDE SEQUENCE [LARGE SCALE GENOMIC DNA]</scope>
    <source>
        <strain evidence="3 4">IBC0246</strain>
    </source>
</reference>
<keyword evidence="2" id="KW-0812">Transmembrane</keyword>
<keyword evidence="2" id="KW-0472">Membrane</keyword>
<feature type="transmembrane region" description="Helical" evidence="2">
    <location>
        <begin position="308"/>
        <end position="330"/>
    </location>
</feature>
<evidence type="ECO:0000256" key="1">
    <source>
        <dbReference type="SAM" id="MobiDB-lite"/>
    </source>
</evidence>
<evidence type="ECO:0000256" key="2">
    <source>
        <dbReference type="SAM" id="Phobius"/>
    </source>
</evidence>
<dbReference type="GeneID" id="28980220"/>
<dbReference type="Proteomes" id="UP000053611">
    <property type="component" value="Unassembled WGS sequence"/>
</dbReference>
<dbReference type="EMBL" id="KQ087182">
    <property type="protein sequence ID" value="KLT45339.1"/>
    <property type="molecule type" value="Genomic_DNA"/>
</dbReference>
<evidence type="ECO:0008006" key="5">
    <source>
        <dbReference type="Google" id="ProtNLM"/>
    </source>
</evidence>
<evidence type="ECO:0000313" key="3">
    <source>
        <dbReference type="EMBL" id="KLT45339.1"/>
    </source>
</evidence>
<keyword evidence="4" id="KW-1185">Reference proteome</keyword>
<sequence>MAASSELVFPRLDPDIYPALASISSTAPPPPSPGEQADATPRPEQRRSHSSASLGLLSALPAHDLLPDHSHPCCRPPVFVLAADGSSVYRLDPKPAAEQPPPYAPIGHGGRARAATEPASSLAQQYALPESSSSPRPTRSQERQTSPLGQYGTFTLDPEAEEEEIPTAARVGSTLRTILCGDRGVALPSTDESAWRRYWAPLTDREHWRPLPHLLLLNFPFGLILWPPLLVGTAAGTALLLTLPLGAVVWWLTLLLARWAATLELRMQAVHAPMPRPRVVFYRLREPLSEQSTPLVERGAEAERDTRFLANSWAMFTDHYSYAALAYFLLIKPLVVVIPTILLIALFPVSLVLVPLLPIYLRAAAAYGRAQARTAAANL</sequence>
<feature type="compositionally biased region" description="Low complexity" evidence="1">
    <location>
        <begin position="129"/>
        <end position="138"/>
    </location>
</feature>
<feature type="transmembrane region" description="Helical" evidence="2">
    <location>
        <begin position="237"/>
        <end position="257"/>
    </location>
</feature>
<organism evidence="3 4">
    <name type="scientific">Cutaneotrichosporon oleaginosum</name>
    <dbReference type="NCBI Taxonomy" id="879819"/>
    <lineage>
        <taxon>Eukaryota</taxon>
        <taxon>Fungi</taxon>
        <taxon>Dikarya</taxon>
        <taxon>Basidiomycota</taxon>
        <taxon>Agaricomycotina</taxon>
        <taxon>Tremellomycetes</taxon>
        <taxon>Trichosporonales</taxon>
        <taxon>Trichosporonaceae</taxon>
        <taxon>Cutaneotrichosporon</taxon>
    </lineage>
</organism>
<feature type="region of interest" description="Disordered" evidence="1">
    <location>
        <begin position="91"/>
        <end position="164"/>
    </location>
</feature>
<dbReference type="AlphaFoldDB" id="A0A0J1BBH0"/>
<gene>
    <name evidence="3" type="ORF">CC85DRAFT_155845</name>
</gene>
<accession>A0A0J1BBH0</accession>
<feature type="region of interest" description="Disordered" evidence="1">
    <location>
        <begin position="20"/>
        <end position="55"/>
    </location>
</feature>
<dbReference type="OrthoDB" id="2576477at2759"/>
<protein>
    <recommendedName>
        <fullName evidence="5">Sensor domain-containing protein</fullName>
    </recommendedName>
</protein>
<proteinExistence type="predicted"/>
<feature type="transmembrane region" description="Helical" evidence="2">
    <location>
        <begin position="336"/>
        <end position="361"/>
    </location>
</feature>
<name>A0A0J1BBH0_9TREE</name>
<keyword evidence="2" id="KW-1133">Transmembrane helix</keyword>